<keyword evidence="8" id="KW-1185">Reference proteome</keyword>
<keyword evidence="4" id="KW-1133">Transmembrane helix</keyword>
<dbReference type="AlphaFoldDB" id="A0A7D7LD59"/>
<keyword evidence="4" id="KW-0472">Membrane</keyword>
<dbReference type="Gene3D" id="3.40.50.1460">
    <property type="match status" value="1"/>
</dbReference>
<accession>A0A7D7LD59</accession>
<proteinExistence type="inferred from homology"/>
<evidence type="ECO:0000256" key="2">
    <source>
        <dbReference type="ARBA" id="ARBA00022729"/>
    </source>
</evidence>
<keyword evidence="4" id="KW-0812">Transmembrane</keyword>
<protein>
    <submittedName>
        <fullName evidence="7">ABC transporter substrate-binding protein</fullName>
    </submittedName>
</protein>
<evidence type="ECO:0000259" key="5">
    <source>
        <dbReference type="Pfam" id="PF00656"/>
    </source>
</evidence>
<dbReference type="Gene3D" id="3.40.50.2300">
    <property type="match status" value="2"/>
</dbReference>
<evidence type="ECO:0000256" key="4">
    <source>
        <dbReference type="SAM" id="Phobius"/>
    </source>
</evidence>
<dbReference type="SUPFAM" id="SSF53822">
    <property type="entry name" value="Periplasmic binding protein-like I"/>
    <property type="match status" value="1"/>
</dbReference>
<dbReference type="GO" id="GO:0006508">
    <property type="term" value="P:proteolysis"/>
    <property type="evidence" value="ECO:0007669"/>
    <property type="project" value="InterPro"/>
</dbReference>
<dbReference type="NCBIfam" id="NF047832">
    <property type="entry name" value="caspase_w_EACC1"/>
    <property type="match status" value="1"/>
</dbReference>
<dbReference type="RefSeq" id="WP_181931995.1">
    <property type="nucleotide sequence ID" value="NZ_CP054698.1"/>
</dbReference>
<dbReference type="GO" id="GO:0004197">
    <property type="term" value="F:cysteine-type endopeptidase activity"/>
    <property type="evidence" value="ECO:0007669"/>
    <property type="project" value="InterPro"/>
</dbReference>
<dbReference type="PANTHER" id="PTHR30483:SF6">
    <property type="entry name" value="PERIPLASMIC BINDING PROTEIN OF ABC TRANSPORTER FOR NATURAL AMINO ACIDS"/>
    <property type="match status" value="1"/>
</dbReference>
<dbReference type="Pfam" id="PF13458">
    <property type="entry name" value="Peripla_BP_6"/>
    <property type="match status" value="1"/>
</dbReference>
<sequence>MSKVALLIGVSEYEPSLNPLPAATKDVEAMQRVLLHPDIGGFDDVTLLINPQQHVMQEAIETLFDGRQKDDLLLLFFSGHGIKDENGRLYFAARNTRKNDKGVLVKATTVPANFVHEVMSNSRSRHEVVILDCCFSGAFAEGLLAKDDGFVDVKNQLGGEGRAILTSSTSTQYSFEQQGADTSTYTRYIVEGLETGAADRDQDSLISVDELHEYAKKRVQEATPAMKPEIYAIREGFKILLAKAPSDDLQLKYRREVEFCVEGGNGEISFTGRATLDELRKRLRLTVEEATAIEAQVLEPIEVYKQKLQRYEQTLRNEIERQFPLSDNTRALLKRLQQVLGLRDEDIALIEAPILAFQTDRVIEKKVNTPPIRKINFSPLIGLLVGVIIGGILVYLYYISRPNIPIVNSFCAKEKEKYSLKDSISIGEEILFKQDTNPDKEAGGTAIFNGDCPNAIDRFNSYRKTNRNDPETLIYLNNIKAIEKGNYLKIGVSVPIGTNPNVAKEILRGVAQAQDEVNKNSSINGKHLQVAIANDNNDPSTASDIANQFVKDTDILAVVGHNASSASLSAAPKYQERGLVMIAPTGFSENLSNFGNYIFRTLTNISLSGDKLADYIVRKSGKTNIAICVDSRSIDNEYFKNKFLIAIKNAGGNINPTNCDLSTVDDDLKANAVISQARNNGADALFLAPHIDRIDKAIKIAKANQGQLAIFSSPALYTYETLEKGEANINGMVLSTSWHPQQFPGSPFAQNAQQLWGGSVSWRTAMAYDATRTIIAGLQQSNTRDGLQRVLRNPNFSTDGATGKIQFEPSGDRKGDFVLIKVQPSTKNQTGYDFVLLPPVSSDGSKLRNGSN</sequence>
<feature type="domain" description="Leucine-binding protein" evidence="6">
    <location>
        <begin position="489"/>
        <end position="810"/>
    </location>
</feature>
<feature type="coiled-coil region" evidence="3">
    <location>
        <begin position="276"/>
        <end position="321"/>
    </location>
</feature>
<comment type="similarity">
    <text evidence="1">Belongs to the leucine-binding protein family.</text>
</comment>
<feature type="domain" description="Peptidase C14 caspase" evidence="5">
    <location>
        <begin position="3"/>
        <end position="227"/>
    </location>
</feature>
<evidence type="ECO:0000256" key="3">
    <source>
        <dbReference type="SAM" id="Coils"/>
    </source>
</evidence>
<reference evidence="8" key="1">
    <citation type="submission" date="2020-06" db="EMBL/GenBank/DDBJ databases">
        <title>Nostoc edaphicum CCNP1411 genome.</title>
        <authorList>
            <person name="Fidor A."/>
            <person name="Grabski M."/>
            <person name="Gawor J."/>
            <person name="Gromadka R."/>
            <person name="Wegrzyn G."/>
            <person name="Mazur-Marzec H."/>
        </authorList>
    </citation>
    <scope>NUCLEOTIDE SEQUENCE [LARGE SCALE GENOMIC DNA]</scope>
    <source>
        <strain evidence="8">CCNP1411</strain>
    </source>
</reference>
<dbReference type="InterPro" id="IPR028081">
    <property type="entry name" value="Leu-bd"/>
</dbReference>
<feature type="transmembrane region" description="Helical" evidence="4">
    <location>
        <begin position="375"/>
        <end position="398"/>
    </location>
</feature>
<keyword evidence="2" id="KW-0732">Signal</keyword>
<dbReference type="InterPro" id="IPR011600">
    <property type="entry name" value="Pept_C14_caspase"/>
</dbReference>
<dbReference type="KEGG" id="ned:HUN01_15375"/>
<dbReference type="EMBL" id="CP054698">
    <property type="protein sequence ID" value="QMS88914.1"/>
    <property type="molecule type" value="Genomic_DNA"/>
</dbReference>
<keyword evidence="3" id="KW-0175">Coiled coil</keyword>
<dbReference type="Proteomes" id="UP000514713">
    <property type="component" value="Chromosome"/>
</dbReference>
<dbReference type="SUPFAM" id="SSF52129">
    <property type="entry name" value="Caspase-like"/>
    <property type="match status" value="1"/>
</dbReference>
<dbReference type="InterPro" id="IPR028082">
    <property type="entry name" value="Peripla_BP_I"/>
</dbReference>
<dbReference type="Pfam" id="PF00656">
    <property type="entry name" value="Peptidase_C14"/>
    <property type="match status" value="1"/>
</dbReference>
<organism evidence="7 8">
    <name type="scientific">Nostoc edaphicum CCNP1411</name>
    <dbReference type="NCBI Taxonomy" id="1472755"/>
    <lineage>
        <taxon>Bacteria</taxon>
        <taxon>Bacillati</taxon>
        <taxon>Cyanobacteriota</taxon>
        <taxon>Cyanophyceae</taxon>
        <taxon>Nostocales</taxon>
        <taxon>Nostocaceae</taxon>
        <taxon>Nostoc</taxon>
    </lineage>
</organism>
<dbReference type="PANTHER" id="PTHR30483">
    <property type="entry name" value="LEUCINE-SPECIFIC-BINDING PROTEIN"/>
    <property type="match status" value="1"/>
</dbReference>
<dbReference type="InterPro" id="IPR051010">
    <property type="entry name" value="BCAA_transport"/>
</dbReference>
<dbReference type="InterPro" id="IPR029030">
    <property type="entry name" value="Caspase-like_dom_sf"/>
</dbReference>
<gene>
    <name evidence="7" type="ORF">HUN01_15375</name>
</gene>
<evidence type="ECO:0000313" key="7">
    <source>
        <dbReference type="EMBL" id="QMS88914.1"/>
    </source>
</evidence>
<dbReference type="CDD" id="cd06268">
    <property type="entry name" value="PBP1_ABC_transporter_LIVBP-like"/>
    <property type="match status" value="1"/>
</dbReference>
<name>A0A7D7LD59_9NOSO</name>
<evidence type="ECO:0000313" key="8">
    <source>
        <dbReference type="Proteomes" id="UP000514713"/>
    </source>
</evidence>
<evidence type="ECO:0000259" key="6">
    <source>
        <dbReference type="Pfam" id="PF13458"/>
    </source>
</evidence>
<evidence type="ECO:0000256" key="1">
    <source>
        <dbReference type="ARBA" id="ARBA00010062"/>
    </source>
</evidence>